<organism evidence="7 8">
    <name type="scientific">Salix dunnii</name>
    <dbReference type="NCBI Taxonomy" id="1413687"/>
    <lineage>
        <taxon>Eukaryota</taxon>
        <taxon>Viridiplantae</taxon>
        <taxon>Streptophyta</taxon>
        <taxon>Embryophyta</taxon>
        <taxon>Tracheophyta</taxon>
        <taxon>Spermatophyta</taxon>
        <taxon>Magnoliopsida</taxon>
        <taxon>eudicotyledons</taxon>
        <taxon>Gunneridae</taxon>
        <taxon>Pentapetalae</taxon>
        <taxon>rosids</taxon>
        <taxon>fabids</taxon>
        <taxon>Malpighiales</taxon>
        <taxon>Salicaceae</taxon>
        <taxon>Saliceae</taxon>
        <taxon>Salix</taxon>
    </lineage>
</organism>
<feature type="transmembrane region" description="Helical" evidence="6">
    <location>
        <begin position="126"/>
        <end position="145"/>
    </location>
</feature>
<reference evidence="7 8" key="1">
    <citation type="submission" date="2020-10" db="EMBL/GenBank/DDBJ databases">
        <title>Plant Genome Project.</title>
        <authorList>
            <person name="Zhang R.-G."/>
        </authorList>
    </citation>
    <scope>NUCLEOTIDE SEQUENCE [LARGE SCALE GENOMIC DNA]</scope>
    <source>
        <strain evidence="7">FAFU-HL-1</strain>
        <tissue evidence="7">Leaf</tissue>
    </source>
</reference>
<evidence type="ECO:0000256" key="4">
    <source>
        <dbReference type="ARBA" id="ARBA00023136"/>
    </source>
</evidence>
<keyword evidence="3 6" id="KW-1133">Transmembrane helix</keyword>
<feature type="transmembrane region" description="Helical" evidence="6">
    <location>
        <begin position="36"/>
        <end position="58"/>
    </location>
</feature>
<evidence type="ECO:0000256" key="1">
    <source>
        <dbReference type="ARBA" id="ARBA00004141"/>
    </source>
</evidence>
<accession>A0A835JZU8</accession>
<evidence type="ECO:0000313" key="7">
    <source>
        <dbReference type="EMBL" id="KAF9678969.1"/>
    </source>
</evidence>
<keyword evidence="8" id="KW-1185">Reference proteome</keyword>
<name>A0A835JZU8_9ROSI</name>
<evidence type="ECO:0000256" key="2">
    <source>
        <dbReference type="ARBA" id="ARBA00022692"/>
    </source>
</evidence>
<evidence type="ECO:0000256" key="6">
    <source>
        <dbReference type="SAM" id="Phobius"/>
    </source>
</evidence>
<evidence type="ECO:0000256" key="5">
    <source>
        <dbReference type="SAM" id="MobiDB-lite"/>
    </source>
</evidence>
<evidence type="ECO:0000313" key="8">
    <source>
        <dbReference type="Proteomes" id="UP000657918"/>
    </source>
</evidence>
<feature type="region of interest" description="Disordered" evidence="5">
    <location>
        <begin position="1"/>
        <end position="22"/>
    </location>
</feature>
<evidence type="ECO:0008006" key="9">
    <source>
        <dbReference type="Google" id="ProtNLM"/>
    </source>
</evidence>
<dbReference type="OrthoDB" id="417037at2759"/>
<feature type="transmembrane region" description="Helical" evidence="6">
    <location>
        <begin position="98"/>
        <end position="120"/>
    </location>
</feature>
<dbReference type="PANTHER" id="PTHR11132">
    <property type="entry name" value="SOLUTE CARRIER FAMILY 35"/>
    <property type="match status" value="1"/>
</dbReference>
<keyword evidence="4 6" id="KW-0472">Membrane</keyword>
<comment type="subcellular location">
    <subcellularLocation>
        <location evidence="1">Membrane</location>
        <topology evidence="1">Multi-pass membrane protein</topology>
    </subcellularLocation>
</comment>
<keyword evidence="2 6" id="KW-0812">Transmembrane</keyword>
<gene>
    <name evidence="7" type="ORF">SADUNF_Sadunf07G0091500</name>
</gene>
<dbReference type="InterPro" id="IPR050186">
    <property type="entry name" value="TPT_transporter"/>
</dbReference>
<dbReference type="Proteomes" id="UP000657918">
    <property type="component" value="Unassembled WGS sequence"/>
</dbReference>
<dbReference type="EMBL" id="JADGMS010000007">
    <property type="protein sequence ID" value="KAF9678969.1"/>
    <property type="molecule type" value="Genomic_DNA"/>
</dbReference>
<evidence type="ECO:0000256" key="3">
    <source>
        <dbReference type="ARBA" id="ARBA00022989"/>
    </source>
</evidence>
<comment type="caution">
    <text evidence="7">The sequence shown here is derived from an EMBL/GenBank/DDBJ whole genome shotgun (WGS) entry which is preliminary data.</text>
</comment>
<protein>
    <recommendedName>
        <fullName evidence="9">Sugar phosphate transporter domain-containing protein</fullName>
    </recommendedName>
</protein>
<feature type="transmembrane region" description="Helical" evidence="6">
    <location>
        <begin position="70"/>
        <end position="91"/>
    </location>
</feature>
<dbReference type="AlphaFoldDB" id="A0A835JZU8"/>
<sequence>MKSHENDEIHLEDGKFEKDKDRPTRSKGVVRIQNQALLSGLAYCISSCCMILVNKYVLSSYDFNAGISLMLYQVWLPVNFIFVGMLVTSMFSLKYINVAMVAILKNVTNVITAVGEMYLFQKDHDSRVWAALFLMVCSFVTVLVLECSLGSITSHIE</sequence>
<dbReference type="GO" id="GO:0016020">
    <property type="term" value="C:membrane"/>
    <property type="evidence" value="ECO:0007669"/>
    <property type="project" value="UniProtKB-SubCell"/>
</dbReference>
<proteinExistence type="predicted"/>